<keyword evidence="4 6" id="KW-1133">Transmembrane helix</keyword>
<dbReference type="eggNOG" id="COG0658">
    <property type="taxonomic scope" value="Bacteria"/>
</dbReference>
<keyword evidence="10" id="KW-1185">Reference proteome</keyword>
<dbReference type="InterPro" id="IPR052159">
    <property type="entry name" value="Competence_DNA_uptake"/>
</dbReference>
<dbReference type="NCBIfam" id="TIGR00360">
    <property type="entry name" value="ComEC_N-term"/>
    <property type="match status" value="1"/>
</dbReference>
<dbReference type="Proteomes" id="UP000019593">
    <property type="component" value="Chromosome"/>
</dbReference>
<dbReference type="Pfam" id="PF03772">
    <property type="entry name" value="Competence"/>
    <property type="match status" value="1"/>
</dbReference>
<proteinExistence type="predicted"/>
<evidence type="ECO:0000313" key="9">
    <source>
        <dbReference type="EMBL" id="AHM05418.1"/>
    </source>
</evidence>
<feature type="transmembrane region" description="Helical" evidence="6">
    <location>
        <begin position="497"/>
        <end position="514"/>
    </location>
</feature>
<evidence type="ECO:0000313" key="10">
    <source>
        <dbReference type="Proteomes" id="UP000019593"/>
    </source>
</evidence>
<dbReference type="PANTHER" id="PTHR30619">
    <property type="entry name" value="DNA INTERNALIZATION/COMPETENCE PROTEIN COMEC/REC2"/>
    <property type="match status" value="1"/>
</dbReference>
<accession>W8RVX5</accession>
<evidence type="ECO:0000259" key="7">
    <source>
        <dbReference type="Pfam" id="PF03772"/>
    </source>
</evidence>
<dbReference type="InterPro" id="IPR025405">
    <property type="entry name" value="DUF4131"/>
</dbReference>
<feature type="transmembrane region" description="Helical" evidence="6">
    <location>
        <begin position="298"/>
        <end position="316"/>
    </location>
</feature>
<evidence type="ECO:0000256" key="4">
    <source>
        <dbReference type="ARBA" id="ARBA00022989"/>
    </source>
</evidence>
<dbReference type="HOGENOM" id="CLU_011826_1_0_5"/>
<sequence length="710" mass="74378">MRTGQILPALNAVQQGQRGALMPWAPVALALGVGTYFALPVEPGLAGYGLALGSGAGGLALYLWRREGLGPLGLALFLMAAGVAVAGARAHLVAGPVLDFRYYGVIEGRVVGIDRSASDALRLTLDQVRLDDVRPERVPTRVRVSLHGAQPWLAPAPGMRVMMTGHLSPPSGPAEPGGFDFQRHAWFLSLGAVGYTRSPVLLAEARAPGAAPLFHLRMQLSQAIRAEIPGQPGAFAAAVLTGDRSGLEAGPVEAMRAANIAHLLAISGLHMGLLTGFVYAALRTVLALIPALALRYPIRKWAAVAALGAGAFYLALSGGNVATERAFIQVGVMFVAVLLDRRAVTLRSVAIAALIVLVHRPETLMSPGFQMSFAATTALVAVFNGLRGQAWMLAWPRWAKWGFALVVSSAVAGAATAPFAAAHFNRIAVYGLLANLLTVPVMGSVVIPTAVLAALLWPLGASAVAFAVMEPALAWILGVADRVAALPGATTPVVTPPAGWLAAIALGGLVVILWQGRLRWLGAVPVLLAMLLWTEAERPRVLISDSGGLVGVMTGQGRALSRPRGDGFVARIWLENDGDLADQARAADRAGWRDDGRGRSIELPDLRIWHGAGRRALAEAGAACLSHDLVILSEPLANADLPVGAGAPDAEAGLRNAQAPCRVMDRAFLDTNGAVALVRAGGTAEVTVVTSRDWQGDRLWSPRHRRARAQ</sequence>
<feature type="transmembrane region" description="Helical" evidence="6">
    <location>
        <begin position="398"/>
        <end position="421"/>
    </location>
</feature>
<evidence type="ECO:0000256" key="6">
    <source>
        <dbReference type="SAM" id="Phobius"/>
    </source>
</evidence>
<evidence type="ECO:0000256" key="2">
    <source>
        <dbReference type="ARBA" id="ARBA00022475"/>
    </source>
</evidence>
<dbReference type="STRING" id="1294273.roselon_03149"/>
<feature type="transmembrane region" description="Helical" evidence="6">
    <location>
        <begin position="45"/>
        <end position="64"/>
    </location>
</feature>
<feature type="transmembrane region" description="Helical" evidence="6">
    <location>
        <begin position="454"/>
        <end position="477"/>
    </location>
</feature>
<gene>
    <name evidence="9" type="ORF">roselon_03149</name>
</gene>
<name>W8RVX5_9RHOB</name>
<feature type="transmembrane region" description="Helical" evidence="6">
    <location>
        <begin position="367"/>
        <end position="386"/>
    </location>
</feature>
<feature type="transmembrane region" description="Helical" evidence="6">
    <location>
        <begin position="427"/>
        <end position="447"/>
    </location>
</feature>
<organism evidence="9 10">
    <name type="scientific">Roseicyclus elongatus DSM 19469</name>
    <dbReference type="NCBI Taxonomy" id="1294273"/>
    <lineage>
        <taxon>Bacteria</taxon>
        <taxon>Pseudomonadati</taxon>
        <taxon>Pseudomonadota</taxon>
        <taxon>Alphaproteobacteria</taxon>
        <taxon>Rhodobacterales</taxon>
        <taxon>Roseobacteraceae</taxon>
        <taxon>Roseicyclus</taxon>
    </lineage>
</organism>
<keyword evidence="5 6" id="KW-0472">Membrane</keyword>
<dbReference type="RefSeq" id="WP_342665298.1">
    <property type="nucleotide sequence ID" value="NZ_CP004372.1"/>
</dbReference>
<feature type="transmembrane region" description="Helical" evidence="6">
    <location>
        <begin position="21"/>
        <end position="39"/>
    </location>
</feature>
<dbReference type="InterPro" id="IPR004477">
    <property type="entry name" value="ComEC_N"/>
</dbReference>
<evidence type="ECO:0000256" key="1">
    <source>
        <dbReference type="ARBA" id="ARBA00004651"/>
    </source>
</evidence>
<dbReference type="EMBL" id="CP004372">
    <property type="protein sequence ID" value="AHM05418.1"/>
    <property type="molecule type" value="Genomic_DNA"/>
</dbReference>
<comment type="subcellular location">
    <subcellularLocation>
        <location evidence="1">Cell membrane</location>
        <topology evidence="1">Multi-pass membrane protein</topology>
    </subcellularLocation>
</comment>
<feature type="domain" description="ComEC/Rec2-related protein" evidence="7">
    <location>
        <begin position="240"/>
        <end position="516"/>
    </location>
</feature>
<evidence type="ECO:0000259" key="8">
    <source>
        <dbReference type="Pfam" id="PF13567"/>
    </source>
</evidence>
<feature type="transmembrane region" description="Helical" evidence="6">
    <location>
        <begin position="71"/>
        <end position="92"/>
    </location>
</feature>
<keyword evidence="2" id="KW-1003">Cell membrane</keyword>
<dbReference type="KEGG" id="red:roselon_03149"/>
<dbReference type="Pfam" id="PF13567">
    <property type="entry name" value="DUF4131"/>
    <property type="match status" value="1"/>
</dbReference>
<keyword evidence="3 6" id="KW-0812">Transmembrane</keyword>
<dbReference type="GO" id="GO:0005886">
    <property type="term" value="C:plasma membrane"/>
    <property type="evidence" value="ECO:0007669"/>
    <property type="project" value="UniProtKB-SubCell"/>
</dbReference>
<reference evidence="9 10" key="1">
    <citation type="submission" date="2013-03" db="EMBL/GenBank/DDBJ databases">
        <authorList>
            <person name="Fiebig A."/>
            <person name="Goeker M."/>
            <person name="Klenk H.-P.P."/>
        </authorList>
    </citation>
    <scope>NUCLEOTIDE SEQUENCE [LARGE SCALE GENOMIC DNA]</scope>
    <source>
        <strain evidence="10">DSM 19469</strain>
    </source>
</reference>
<protein>
    <submittedName>
        <fullName evidence="9">DNA internalization-related protein competence protein ComEC/Rec2</fullName>
    </submittedName>
</protein>
<feature type="transmembrane region" description="Helical" evidence="6">
    <location>
        <begin position="260"/>
        <end position="286"/>
    </location>
</feature>
<dbReference type="AlphaFoldDB" id="W8RVX5"/>
<feature type="domain" description="DUF4131" evidence="8">
    <location>
        <begin position="50"/>
        <end position="199"/>
    </location>
</feature>
<dbReference type="PANTHER" id="PTHR30619:SF1">
    <property type="entry name" value="RECOMBINATION PROTEIN 2"/>
    <property type="match status" value="1"/>
</dbReference>
<evidence type="ECO:0000256" key="5">
    <source>
        <dbReference type="ARBA" id="ARBA00023136"/>
    </source>
</evidence>
<dbReference type="PATRIC" id="fig|1294273.3.peg.3109"/>
<evidence type="ECO:0000256" key="3">
    <source>
        <dbReference type="ARBA" id="ARBA00022692"/>
    </source>
</evidence>